<name>A0A8S5U7T9_9CAUD</name>
<evidence type="ECO:0000313" key="1">
    <source>
        <dbReference type="EMBL" id="DAF90515.1"/>
    </source>
</evidence>
<accession>A0A8S5U7T9</accession>
<sequence length="384" mass="42876">MTVNQVAAIVNAVQQQIVGETAIQTVDLEGLIDMGKQALDATSYDNYVKTLVDHIGKVVFVNRAYQGSAPSVLMDGWEYGAILEKIASEMPEATENKSWELTDGTSYDPNVFHKPKAETKFFSSRVTFEIENSITERQVKSAFSSAAQMMGFINMIFNEVDKSFTVKLDGLIMQTINNMTAETLHDAMADGDFTAAGNARAVNLLKMYNTKFTQTLTAEQAIFNKDFLRFAAYIMGLYEIRMRSMSKLFNVGGKARFTPSDMLHVVMLAEFQTGVSTYLQSDTYHDQFVALPKAESVPFWQGSGTDFAFTSTSDIHIKTANGNEVNAAGILCVMFDRDALGVCNMNRRTTTNYNAKAEFTNYFYKMDAGYFNDLNENFVVFYVA</sequence>
<organism evidence="1">
    <name type="scientific">Podoviridae sp. ctdet19</name>
    <dbReference type="NCBI Taxonomy" id="2825262"/>
    <lineage>
        <taxon>Viruses</taxon>
        <taxon>Duplodnaviria</taxon>
        <taxon>Heunggongvirae</taxon>
        <taxon>Uroviricota</taxon>
        <taxon>Caudoviricetes</taxon>
    </lineage>
</organism>
<dbReference type="Pfam" id="PF25622">
    <property type="entry name" value="Phi29_MCP"/>
    <property type="match status" value="1"/>
</dbReference>
<protein>
    <submittedName>
        <fullName evidence="1">Major capsid protein</fullName>
    </submittedName>
</protein>
<dbReference type="EMBL" id="BK016031">
    <property type="protein sequence ID" value="DAF90515.1"/>
    <property type="molecule type" value="Genomic_DNA"/>
</dbReference>
<reference evidence="1" key="1">
    <citation type="journal article" date="2021" name="Proc. Natl. Acad. Sci. U.S.A.">
        <title>A Catalog of Tens of Thousands of Viruses from Human Metagenomes Reveals Hidden Associations with Chronic Diseases.</title>
        <authorList>
            <person name="Tisza M.J."/>
            <person name="Buck C.B."/>
        </authorList>
    </citation>
    <scope>NUCLEOTIDE SEQUENCE</scope>
    <source>
        <strain evidence="1">Ctdet19</strain>
    </source>
</reference>
<proteinExistence type="predicted"/>